<keyword evidence="1" id="KW-0472">Membrane</keyword>
<proteinExistence type="predicted"/>
<name>A0A8H3M6P0_9GLOM</name>
<organism evidence="2 3">
    <name type="scientific">Rhizophagus clarus</name>
    <dbReference type="NCBI Taxonomy" id="94130"/>
    <lineage>
        <taxon>Eukaryota</taxon>
        <taxon>Fungi</taxon>
        <taxon>Fungi incertae sedis</taxon>
        <taxon>Mucoromycota</taxon>
        <taxon>Glomeromycotina</taxon>
        <taxon>Glomeromycetes</taxon>
        <taxon>Glomerales</taxon>
        <taxon>Glomeraceae</taxon>
        <taxon>Rhizophagus</taxon>
    </lineage>
</organism>
<reference evidence="2" key="1">
    <citation type="submission" date="2019-10" db="EMBL/GenBank/DDBJ databases">
        <title>Conservation and host-specific expression of non-tandemly repeated heterogenous ribosome RNA gene in arbuscular mycorrhizal fungi.</title>
        <authorList>
            <person name="Maeda T."/>
            <person name="Kobayashi Y."/>
            <person name="Nakagawa T."/>
            <person name="Ezawa T."/>
            <person name="Yamaguchi K."/>
            <person name="Bino T."/>
            <person name="Nishimoto Y."/>
            <person name="Shigenobu S."/>
            <person name="Kawaguchi M."/>
        </authorList>
    </citation>
    <scope>NUCLEOTIDE SEQUENCE</scope>
    <source>
        <strain evidence="2">HR1</strain>
    </source>
</reference>
<accession>A0A8H3M6P0</accession>
<gene>
    <name evidence="2" type="ORF">RCL2_002807500</name>
</gene>
<feature type="transmembrane region" description="Helical" evidence="1">
    <location>
        <begin position="121"/>
        <end position="141"/>
    </location>
</feature>
<evidence type="ECO:0000313" key="3">
    <source>
        <dbReference type="Proteomes" id="UP000615446"/>
    </source>
</evidence>
<comment type="caution">
    <text evidence="2">The sequence shown here is derived from an EMBL/GenBank/DDBJ whole genome shotgun (WGS) entry which is preliminary data.</text>
</comment>
<feature type="transmembrane region" description="Helical" evidence="1">
    <location>
        <begin position="153"/>
        <end position="171"/>
    </location>
</feature>
<evidence type="ECO:0000256" key="1">
    <source>
        <dbReference type="SAM" id="Phobius"/>
    </source>
</evidence>
<keyword evidence="1" id="KW-0812">Transmembrane</keyword>
<evidence type="ECO:0000313" key="2">
    <source>
        <dbReference type="EMBL" id="GET01679.1"/>
    </source>
</evidence>
<dbReference type="Proteomes" id="UP000615446">
    <property type="component" value="Unassembled WGS sequence"/>
</dbReference>
<dbReference type="EMBL" id="BLAL01000300">
    <property type="protein sequence ID" value="GET01679.1"/>
    <property type="molecule type" value="Genomic_DNA"/>
</dbReference>
<protein>
    <submittedName>
        <fullName evidence="2">Uncharacterized protein</fullName>
    </submittedName>
</protein>
<sequence length="195" mass="22398">MQAITIDSNKYVSDLKTAIQDSLGNTEELIDYLGRKNLNSIKLILKLIELSKENFRSIGNNKVNGEDITLSNLILSSSRLMMMIRFKRLFHLVEVLLWELRNNILEVSGEKLEPLATRVKYMFIIFLGLQYPMSVWTHPFIWTPAANAWKESLAHLLGIIAASIILSMDILSAHTFNDWSHIWLPHVFSKSVPIF</sequence>
<dbReference type="AlphaFoldDB" id="A0A8H3M6P0"/>
<keyword evidence="1" id="KW-1133">Transmembrane helix</keyword>